<dbReference type="GO" id="GO:0035197">
    <property type="term" value="F:siRNA binding"/>
    <property type="evidence" value="ECO:0007669"/>
    <property type="project" value="TreeGrafter"/>
</dbReference>
<evidence type="ECO:0000256" key="2">
    <source>
        <dbReference type="PROSITE-ProRule" id="PRU00266"/>
    </source>
</evidence>
<dbReference type="AlphaFoldDB" id="A0A9P0D5G1"/>
<dbReference type="Pfam" id="PF00035">
    <property type="entry name" value="dsrm"/>
    <property type="match status" value="2"/>
</dbReference>
<gene>
    <name evidence="5" type="ORF">PSYICH_LOCUS13006</name>
</gene>
<dbReference type="PANTHER" id="PTHR46205">
    <property type="entry name" value="LOQUACIOUS, ISOFORM B"/>
    <property type="match status" value="1"/>
</dbReference>
<protein>
    <recommendedName>
        <fullName evidence="4">DRBM domain-containing protein</fullName>
    </recommendedName>
</protein>
<feature type="compositionally biased region" description="Low complexity" evidence="3">
    <location>
        <begin position="57"/>
        <end position="85"/>
    </location>
</feature>
<dbReference type="InterPro" id="IPR014720">
    <property type="entry name" value="dsRBD_dom"/>
</dbReference>
<dbReference type="SMART" id="SM00358">
    <property type="entry name" value="DSRM"/>
    <property type="match status" value="2"/>
</dbReference>
<dbReference type="GO" id="GO:0003725">
    <property type="term" value="F:double-stranded RNA binding"/>
    <property type="evidence" value="ECO:0007669"/>
    <property type="project" value="TreeGrafter"/>
</dbReference>
<dbReference type="InterPro" id="IPR051247">
    <property type="entry name" value="RLC_Component"/>
</dbReference>
<feature type="domain" description="DRBM" evidence="4">
    <location>
        <begin position="338"/>
        <end position="407"/>
    </location>
</feature>
<dbReference type="GO" id="GO:0005737">
    <property type="term" value="C:cytoplasm"/>
    <property type="evidence" value="ECO:0007669"/>
    <property type="project" value="TreeGrafter"/>
</dbReference>
<evidence type="ECO:0000256" key="3">
    <source>
        <dbReference type="SAM" id="MobiDB-lite"/>
    </source>
</evidence>
<evidence type="ECO:0000313" key="5">
    <source>
        <dbReference type="EMBL" id="CAH1112184.1"/>
    </source>
</evidence>
<dbReference type="Gene3D" id="3.30.160.20">
    <property type="match status" value="2"/>
</dbReference>
<name>A0A9P0D5G1_9CUCU</name>
<dbReference type="GO" id="GO:0030422">
    <property type="term" value="P:siRNA processing"/>
    <property type="evidence" value="ECO:0007669"/>
    <property type="project" value="TreeGrafter"/>
</dbReference>
<feature type="compositionally biased region" description="Basic and acidic residues" evidence="3">
    <location>
        <begin position="325"/>
        <end position="337"/>
    </location>
</feature>
<dbReference type="EMBL" id="OV651818">
    <property type="protein sequence ID" value="CAH1112184.1"/>
    <property type="molecule type" value="Genomic_DNA"/>
</dbReference>
<evidence type="ECO:0000313" key="6">
    <source>
        <dbReference type="Proteomes" id="UP001153636"/>
    </source>
</evidence>
<dbReference type="PANTHER" id="PTHR46205:SF3">
    <property type="entry name" value="LOQUACIOUS, ISOFORM B"/>
    <property type="match status" value="1"/>
</dbReference>
<feature type="compositionally biased region" description="Polar residues" evidence="3">
    <location>
        <begin position="37"/>
        <end position="49"/>
    </location>
</feature>
<dbReference type="GO" id="GO:0070920">
    <property type="term" value="P:regulation of regulatory ncRNA processing"/>
    <property type="evidence" value="ECO:0007669"/>
    <property type="project" value="TreeGrafter"/>
</dbReference>
<keyword evidence="1 2" id="KW-0694">RNA-binding</keyword>
<dbReference type="GO" id="GO:0070578">
    <property type="term" value="C:RISC-loading complex"/>
    <property type="evidence" value="ECO:0007669"/>
    <property type="project" value="TreeGrafter"/>
</dbReference>
<sequence>MSYSTRRSGGYAGQQQQQPPPQQNLGNIGQRRPGPVVTNNFVASGQLKPQTKPAGAAQQQIRPPQQAQQTQQQSSTIQFRNQAQTQQQQTKQQQTAAQQAAAAAAAQQQAAASAAAQQAAAATAAAAQQATAAATAAAATAQVTQQPAALADTNGTEEMETDDVKPKKPFWAKGGKVTKREKVRRRNVRLSKMLQPKNAVMILNELVKNTSYMVEELPLKHEGNQFKATVMYEGVEHAGYGRSKIQAKNTAAEAALKHYVKTNKLTEVKKDEDGNEKMDVAEDDANQSPLPWQHVASFALYKLFSSWGEDPNLVKNQTQNLSTSEKMHDNKPAKKMPDNAGSINPLMLINQMLPQAQFEEIGKTGNPPNVVFSFKCIVDEHVFIGTGPNKKAAKKMAAFGACNKVLDVKYPPEVYSAIY</sequence>
<dbReference type="OrthoDB" id="6363432at2759"/>
<feature type="region of interest" description="Disordered" evidence="3">
    <location>
        <begin position="148"/>
        <end position="178"/>
    </location>
</feature>
<accession>A0A9P0D5G1</accession>
<feature type="domain" description="DRBM" evidence="4">
    <location>
        <begin position="198"/>
        <end position="261"/>
    </location>
</feature>
<evidence type="ECO:0000259" key="4">
    <source>
        <dbReference type="PROSITE" id="PS50137"/>
    </source>
</evidence>
<reference evidence="5" key="1">
    <citation type="submission" date="2022-01" db="EMBL/GenBank/DDBJ databases">
        <authorList>
            <person name="King R."/>
        </authorList>
    </citation>
    <scope>NUCLEOTIDE SEQUENCE</scope>
</reference>
<dbReference type="GO" id="GO:0016442">
    <property type="term" value="C:RISC complex"/>
    <property type="evidence" value="ECO:0007669"/>
    <property type="project" value="TreeGrafter"/>
</dbReference>
<keyword evidence="6" id="KW-1185">Reference proteome</keyword>
<dbReference type="GO" id="GO:0005634">
    <property type="term" value="C:nucleus"/>
    <property type="evidence" value="ECO:0007669"/>
    <property type="project" value="TreeGrafter"/>
</dbReference>
<dbReference type="PROSITE" id="PS50137">
    <property type="entry name" value="DS_RBD"/>
    <property type="match status" value="2"/>
</dbReference>
<dbReference type="Proteomes" id="UP001153636">
    <property type="component" value="Chromosome 6"/>
</dbReference>
<dbReference type="SUPFAM" id="SSF54768">
    <property type="entry name" value="dsRNA-binding domain-like"/>
    <property type="match status" value="2"/>
</dbReference>
<evidence type="ECO:0000256" key="1">
    <source>
        <dbReference type="ARBA" id="ARBA00022884"/>
    </source>
</evidence>
<proteinExistence type="predicted"/>
<feature type="region of interest" description="Disordered" evidence="3">
    <location>
        <begin position="1"/>
        <end position="85"/>
    </location>
</feature>
<organism evidence="5 6">
    <name type="scientific">Psylliodes chrysocephalus</name>
    <dbReference type="NCBI Taxonomy" id="3402493"/>
    <lineage>
        <taxon>Eukaryota</taxon>
        <taxon>Metazoa</taxon>
        <taxon>Ecdysozoa</taxon>
        <taxon>Arthropoda</taxon>
        <taxon>Hexapoda</taxon>
        <taxon>Insecta</taxon>
        <taxon>Pterygota</taxon>
        <taxon>Neoptera</taxon>
        <taxon>Endopterygota</taxon>
        <taxon>Coleoptera</taxon>
        <taxon>Polyphaga</taxon>
        <taxon>Cucujiformia</taxon>
        <taxon>Chrysomeloidea</taxon>
        <taxon>Chrysomelidae</taxon>
        <taxon>Galerucinae</taxon>
        <taxon>Alticini</taxon>
        <taxon>Psylliodes</taxon>
    </lineage>
</organism>
<feature type="region of interest" description="Disordered" evidence="3">
    <location>
        <begin position="320"/>
        <end position="339"/>
    </location>
</feature>